<evidence type="ECO:0000313" key="20">
    <source>
        <dbReference type="Proteomes" id="UP000029665"/>
    </source>
</evidence>
<dbReference type="InterPro" id="IPR012337">
    <property type="entry name" value="RNaseH-like_sf"/>
</dbReference>
<dbReference type="AlphaFoldDB" id="A0A060SXF4"/>
<dbReference type="PROSITE" id="PS50994">
    <property type="entry name" value="INTEGRASE"/>
    <property type="match status" value="1"/>
</dbReference>
<evidence type="ECO:0000256" key="10">
    <source>
        <dbReference type="ARBA" id="ARBA00022884"/>
    </source>
</evidence>
<feature type="domain" description="Chromo" evidence="17">
    <location>
        <begin position="670"/>
        <end position="735"/>
    </location>
</feature>
<dbReference type="InterPro" id="IPR056924">
    <property type="entry name" value="SH3_Tf2-1"/>
</dbReference>
<dbReference type="HOGENOM" id="CLU_000384_6_12_1"/>
<dbReference type="InterPro" id="IPR041373">
    <property type="entry name" value="RT_RNaseH"/>
</dbReference>
<dbReference type="Pfam" id="PF24626">
    <property type="entry name" value="SH3_Tf2-1"/>
    <property type="match status" value="1"/>
</dbReference>
<evidence type="ECO:0000259" key="18">
    <source>
        <dbReference type="PROSITE" id="PS50994"/>
    </source>
</evidence>
<keyword evidence="5" id="KW-0479">Metal-binding</keyword>
<dbReference type="InterPro" id="IPR036397">
    <property type="entry name" value="RNaseH_sf"/>
</dbReference>
<evidence type="ECO:0008006" key="21">
    <source>
        <dbReference type="Google" id="ProtNLM"/>
    </source>
</evidence>
<dbReference type="InterPro" id="IPR041588">
    <property type="entry name" value="Integrase_H2C2"/>
</dbReference>
<comment type="caution">
    <text evidence="19">The sequence shown here is derived from an EMBL/GenBank/DDBJ whole genome shotgun (WGS) entry which is preliminary data.</text>
</comment>
<evidence type="ECO:0000256" key="2">
    <source>
        <dbReference type="ARBA" id="ARBA00022679"/>
    </source>
</evidence>
<evidence type="ECO:0000256" key="13">
    <source>
        <dbReference type="ARBA" id="ARBA00022932"/>
    </source>
</evidence>
<evidence type="ECO:0000256" key="16">
    <source>
        <dbReference type="ARBA" id="ARBA00023268"/>
    </source>
</evidence>
<dbReference type="GO" id="GO:0006310">
    <property type="term" value="P:DNA recombination"/>
    <property type="evidence" value="ECO:0007669"/>
    <property type="project" value="UniProtKB-KW"/>
</dbReference>
<keyword evidence="16" id="KW-0511">Multifunctional enzyme</keyword>
<dbReference type="SUPFAM" id="SSF56672">
    <property type="entry name" value="DNA/RNA polymerases"/>
    <property type="match status" value="1"/>
</dbReference>
<keyword evidence="9" id="KW-0460">Magnesium</keyword>
<evidence type="ECO:0000256" key="14">
    <source>
        <dbReference type="ARBA" id="ARBA00023125"/>
    </source>
</evidence>
<dbReference type="Gene3D" id="3.30.70.270">
    <property type="match status" value="1"/>
</dbReference>
<dbReference type="InterPro" id="IPR016197">
    <property type="entry name" value="Chromo-like_dom_sf"/>
</dbReference>
<evidence type="ECO:0000256" key="15">
    <source>
        <dbReference type="ARBA" id="ARBA00023172"/>
    </source>
</evidence>
<dbReference type="FunFam" id="3.30.420.10:FF:000032">
    <property type="entry name" value="Retrovirus-related Pol polyprotein from transposon 297-like Protein"/>
    <property type="match status" value="1"/>
</dbReference>
<keyword evidence="4" id="KW-0540">Nuclease</keyword>
<dbReference type="GO" id="GO:0003677">
    <property type="term" value="F:DNA binding"/>
    <property type="evidence" value="ECO:0007669"/>
    <property type="project" value="UniProtKB-KW"/>
</dbReference>
<organism evidence="19 20">
    <name type="scientific">Pycnoporus cinnabarinus</name>
    <name type="common">Cinnabar-red polypore</name>
    <name type="synonym">Trametes cinnabarina</name>
    <dbReference type="NCBI Taxonomy" id="5643"/>
    <lineage>
        <taxon>Eukaryota</taxon>
        <taxon>Fungi</taxon>
        <taxon>Dikarya</taxon>
        <taxon>Basidiomycota</taxon>
        <taxon>Agaricomycotina</taxon>
        <taxon>Agaricomycetes</taxon>
        <taxon>Polyporales</taxon>
        <taxon>Polyporaceae</taxon>
        <taxon>Trametes</taxon>
    </lineage>
</organism>
<dbReference type="PROSITE" id="PS50013">
    <property type="entry name" value="CHROMO_2"/>
    <property type="match status" value="1"/>
</dbReference>
<evidence type="ECO:0000256" key="1">
    <source>
        <dbReference type="ARBA" id="ARBA00022670"/>
    </source>
</evidence>
<evidence type="ECO:0000256" key="3">
    <source>
        <dbReference type="ARBA" id="ARBA00022695"/>
    </source>
</evidence>
<protein>
    <recommendedName>
        <fullName evidence="21">Integrase catalytic domain-containing protein</fullName>
    </recommendedName>
</protein>
<dbReference type="Pfam" id="PF17917">
    <property type="entry name" value="RT_RNaseH"/>
    <property type="match status" value="1"/>
</dbReference>
<keyword evidence="11" id="KW-0229">DNA integration</keyword>
<evidence type="ECO:0000256" key="5">
    <source>
        <dbReference type="ARBA" id="ARBA00022723"/>
    </source>
</evidence>
<proteinExistence type="predicted"/>
<evidence type="ECO:0000256" key="4">
    <source>
        <dbReference type="ARBA" id="ARBA00022722"/>
    </source>
</evidence>
<keyword evidence="15" id="KW-0233">DNA recombination</keyword>
<dbReference type="GO" id="GO:0003887">
    <property type="term" value="F:DNA-directed DNA polymerase activity"/>
    <property type="evidence" value="ECO:0007669"/>
    <property type="project" value="UniProtKB-KW"/>
</dbReference>
<keyword evidence="8" id="KW-0378">Hydrolase</keyword>
<dbReference type="Proteomes" id="UP000029665">
    <property type="component" value="Unassembled WGS sequence"/>
</dbReference>
<dbReference type="EMBL" id="CCBP010000425">
    <property type="protein sequence ID" value="CDO76909.1"/>
    <property type="molecule type" value="Genomic_DNA"/>
</dbReference>
<dbReference type="InterPro" id="IPR043502">
    <property type="entry name" value="DNA/RNA_pol_sf"/>
</dbReference>
<dbReference type="GO" id="GO:0046872">
    <property type="term" value="F:metal ion binding"/>
    <property type="evidence" value="ECO:0007669"/>
    <property type="project" value="UniProtKB-KW"/>
</dbReference>
<dbReference type="InterPro" id="IPR001584">
    <property type="entry name" value="Integrase_cat-core"/>
</dbReference>
<reference evidence="19" key="1">
    <citation type="submission" date="2014-01" db="EMBL/GenBank/DDBJ databases">
        <title>The genome of the white-rot fungus Pycnoporus cinnabarinus: a basidiomycete model with a versatile arsenal for lignocellulosic biomass breakdown.</title>
        <authorList>
            <person name="Levasseur A."/>
            <person name="Lomascolo A."/>
            <person name="Ruiz-Duenas F.J."/>
            <person name="Uzan E."/>
            <person name="Piumi F."/>
            <person name="Kues U."/>
            <person name="Ram A.F.J."/>
            <person name="Murat C."/>
            <person name="Haon M."/>
            <person name="Benoit I."/>
            <person name="Arfi Y."/>
            <person name="Chevret D."/>
            <person name="Drula E."/>
            <person name="Kwon M.J."/>
            <person name="Gouret P."/>
            <person name="Lesage-Meessen L."/>
            <person name="Lombard V."/>
            <person name="Mariette J."/>
            <person name="Noirot C."/>
            <person name="Park J."/>
            <person name="Patyshakuliyeva A."/>
            <person name="Wieneger R.A.B."/>
            <person name="Wosten H.A.B."/>
            <person name="Martin F."/>
            <person name="Coutinho P.M."/>
            <person name="de Vries R."/>
            <person name="Martinez A.T."/>
            <person name="Klopp C."/>
            <person name="Pontarotti P."/>
            <person name="Henrissat B."/>
            <person name="Record E."/>
        </authorList>
    </citation>
    <scope>NUCLEOTIDE SEQUENCE [LARGE SCALE GENOMIC DNA]</scope>
    <source>
        <strain evidence="19">BRFM137</strain>
    </source>
</reference>
<evidence type="ECO:0000256" key="8">
    <source>
        <dbReference type="ARBA" id="ARBA00022801"/>
    </source>
</evidence>
<dbReference type="GO" id="GO:0006508">
    <property type="term" value="P:proteolysis"/>
    <property type="evidence" value="ECO:0007669"/>
    <property type="project" value="UniProtKB-KW"/>
</dbReference>
<dbReference type="Gene3D" id="3.30.420.10">
    <property type="entry name" value="Ribonuclease H-like superfamily/Ribonuclease H"/>
    <property type="match status" value="1"/>
</dbReference>
<feature type="domain" description="Integrase catalytic" evidence="18">
    <location>
        <begin position="363"/>
        <end position="536"/>
    </location>
</feature>
<dbReference type="Gene3D" id="1.10.340.70">
    <property type="match status" value="1"/>
</dbReference>
<dbReference type="PANTHER" id="PTHR37984:SF5">
    <property type="entry name" value="PROTEIN NYNRIN-LIKE"/>
    <property type="match status" value="1"/>
</dbReference>
<dbReference type="STRING" id="5643.A0A060SXF4"/>
<dbReference type="OMA" id="CERANQE"/>
<sequence length="738" mass="84199">MSESKAFLGFANFYQRFIPNYSEIVLPLTHLTHKSVPWNFSEECGMVFNTLKWAFTTAPVLHHWELDRPLTVETDASDYAIAGILSLTMESGELHPIAFHSHTLTGAELNYNTLTGAELNYDTLTGAELNYDTHNKELLAIFECFRTWRHYLKGSTTPIDVVTDHKNLEYFFNLVIRFRPGKLGVKPNTFTRRWDVYPKEGGSDYSVVNPHNYRPIFTQEQLTASLRAMLLQGPVLHASFILDSDQLRLDIKSAQSTSEPDSELSTARRLASEGHAKWTLDEDGIIRLNDRIYVPNSSDHRLRVLRMFHDHPTVGHWGQNKTQALVLREYAWPGLRLFVRDYCKSCTTCARSKAPRHLPYGTLKQLPIPERLWNSISMDLIEQLPNSSGYSVILVIVNRLTKQGIFIPTHDTLMASELADLFIMHVFSKHGVPSHVTSDRGSEFMSHFFRSLGKALDMHLHFTSGYHPEGDGQTERVNQTLKQYLRVYTNYQQDNWSQLLPLTELAYNNALNVTTGISPFFANKGYNPTISVHPERDLTSACAHEFAVDLDKLHSILRQQIAEAQVWYQVQADKHHLPAPDFKVGDQVYVRVEHIRTTRPFKKLSEKFLGSFPIIMQAGTHSFTLQLPESMRAVHPIFHVSQLEPATPNTIPGRVQPPPPPVLIDGEPEYEIAEILDSKIDQRRRSCQLLYLVRWAGYEGTNKETSWILATELRNAQELVADFHAAYPSKPGPLSWLS</sequence>
<dbReference type="InterPro" id="IPR043128">
    <property type="entry name" value="Rev_trsase/Diguanyl_cyclase"/>
</dbReference>
<keyword evidence="12" id="KW-0695">RNA-directed DNA polymerase</keyword>
<dbReference type="OrthoDB" id="2793524at2759"/>
<dbReference type="Pfam" id="PF17921">
    <property type="entry name" value="Integrase_H2C2"/>
    <property type="match status" value="1"/>
</dbReference>
<keyword evidence="1" id="KW-0645">Protease</keyword>
<dbReference type="GO" id="GO:0003723">
    <property type="term" value="F:RNA binding"/>
    <property type="evidence" value="ECO:0007669"/>
    <property type="project" value="UniProtKB-KW"/>
</dbReference>
<dbReference type="PANTHER" id="PTHR37984">
    <property type="entry name" value="PROTEIN CBG26694"/>
    <property type="match status" value="1"/>
</dbReference>
<gene>
    <name evidence="19" type="ORF">BN946_scf184594.g16</name>
</gene>
<dbReference type="SUPFAM" id="SSF54160">
    <property type="entry name" value="Chromo domain-like"/>
    <property type="match status" value="1"/>
</dbReference>
<evidence type="ECO:0000256" key="6">
    <source>
        <dbReference type="ARBA" id="ARBA00022750"/>
    </source>
</evidence>
<dbReference type="GO" id="GO:0004519">
    <property type="term" value="F:endonuclease activity"/>
    <property type="evidence" value="ECO:0007669"/>
    <property type="project" value="UniProtKB-KW"/>
</dbReference>
<dbReference type="InterPro" id="IPR050951">
    <property type="entry name" value="Retrovirus_Pol_polyprotein"/>
</dbReference>
<dbReference type="InterPro" id="IPR041577">
    <property type="entry name" value="RT_RNaseH_2"/>
</dbReference>
<keyword evidence="7" id="KW-0255">Endonuclease</keyword>
<evidence type="ECO:0000256" key="11">
    <source>
        <dbReference type="ARBA" id="ARBA00022908"/>
    </source>
</evidence>
<keyword evidence="3" id="KW-0548">Nucleotidyltransferase</keyword>
<dbReference type="FunFam" id="3.30.70.270:FF:000020">
    <property type="entry name" value="Transposon Tf2-6 polyprotein-like Protein"/>
    <property type="match status" value="1"/>
</dbReference>
<dbReference type="CDD" id="cd09274">
    <property type="entry name" value="RNase_HI_RT_Ty3"/>
    <property type="match status" value="1"/>
</dbReference>
<evidence type="ECO:0000259" key="17">
    <source>
        <dbReference type="PROSITE" id="PS50013"/>
    </source>
</evidence>
<dbReference type="SUPFAM" id="SSF53098">
    <property type="entry name" value="Ribonuclease H-like"/>
    <property type="match status" value="1"/>
</dbReference>
<dbReference type="GO" id="GO:0005634">
    <property type="term" value="C:nucleus"/>
    <property type="evidence" value="ECO:0007669"/>
    <property type="project" value="UniProtKB-ARBA"/>
</dbReference>
<keyword evidence="13" id="KW-0239">DNA-directed DNA polymerase</keyword>
<keyword evidence="20" id="KW-1185">Reference proteome</keyword>
<dbReference type="InterPro" id="IPR000953">
    <property type="entry name" value="Chromo/chromo_shadow_dom"/>
</dbReference>
<dbReference type="GO" id="GO:0003964">
    <property type="term" value="F:RNA-directed DNA polymerase activity"/>
    <property type="evidence" value="ECO:0007669"/>
    <property type="project" value="UniProtKB-KW"/>
</dbReference>
<accession>A0A060SXF4</accession>
<keyword evidence="14" id="KW-0238">DNA-binding</keyword>
<evidence type="ECO:0000313" key="19">
    <source>
        <dbReference type="EMBL" id="CDO76909.1"/>
    </source>
</evidence>
<dbReference type="GO" id="GO:0004190">
    <property type="term" value="F:aspartic-type endopeptidase activity"/>
    <property type="evidence" value="ECO:0007669"/>
    <property type="project" value="UniProtKB-KW"/>
</dbReference>
<keyword evidence="6" id="KW-0064">Aspartyl protease</keyword>
<keyword evidence="2" id="KW-0808">Transferase</keyword>
<dbReference type="GO" id="GO:0006338">
    <property type="term" value="P:chromatin remodeling"/>
    <property type="evidence" value="ECO:0007669"/>
    <property type="project" value="UniProtKB-ARBA"/>
</dbReference>
<name>A0A060SXF4_PYCCI</name>
<evidence type="ECO:0000256" key="7">
    <source>
        <dbReference type="ARBA" id="ARBA00022759"/>
    </source>
</evidence>
<keyword evidence="10" id="KW-0694">RNA-binding</keyword>
<dbReference type="Pfam" id="PF17919">
    <property type="entry name" value="RT_RNaseH_2"/>
    <property type="match status" value="1"/>
</dbReference>
<evidence type="ECO:0000256" key="12">
    <source>
        <dbReference type="ARBA" id="ARBA00022918"/>
    </source>
</evidence>
<dbReference type="GO" id="GO:0015074">
    <property type="term" value="P:DNA integration"/>
    <property type="evidence" value="ECO:0007669"/>
    <property type="project" value="UniProtKB-KW"/>
</dbReference>
<dbReference type="Gene3D" id="2.40.50.40">
    <property type="match status" value="1"/>
</dbReference>
<evidence type="ECO:0000256" key="9">
    <source>
        <dbReference type="ARBA" id="ARBA00022842"/>
    </source>
</evidence>